<dbReference type="EMBL" id="PZQS01000002">
    <property type="protein sequence ID" value="PVD36167.1"/>
    <property type="molecule type" value="Genomic_DNA"/>
</dbReference>
<dbReference type="GO" id="GO:0000978">
    <property type="term" value="F:RNA polymerase II cis-regulatory region sequence-specific DNA binding"/>
    <property type="evidence" value="ECO:0007669"/>
    <property type="project" value="TreeGrafter"/>
</dbReference>
<dbReference type="PROSITE" id="PS50157">
    <property type="entry name" value="ZINC_FINGER_C2H2_2"/>
    <property type="match status" value="2"/>
</dbReference>
<feature type="region of interest" description="Disordered" evidence="7">
    <location>
        <begin position="333"/>
        <end position="358"/>
    </location>
</feature>
<dbReference type="PANTHER" id="PTHR24388:SF104">
    <property type="entry name" value="AT-RICH BINDING PROTEIN-RELATED"/>
    <property type="match status" value="1"/>
</dbReference>
<protein>
    <recommendedName>
        <fullName evidence="8">C2H2-type domain-containing protein</fullName>
    </recommendedName>
</protein>
<dbReference type="FunFam" id="3.30.160.60:FF:000624">
    <property type="entry name" value="zinc finger protein 697"/>
    <property type="match status" value="1"/>
</dbReference>
<dbReference type="AlphaFoldDB" id="A0A2T7PS14"/>
<feature type="compositionally biased region" description="Basic and acidic residues" evidence="7">
    <location>
        <begin position="333"/>
        <end position="343"/>
    </location>
</feature>
<dbReference type="InterPro" id="IPR050527">
    <property type="entry name" value="Snail/Krueppel_Znf"/>
</dbReference>
<evidence type="ECO:0000313" key="9">
    <source>
        <dbReference type="EMBL" id="PVD36167.1"/>
    </source>
</evidence>
<keyword evidence="4" id="KW-0862">Zinc</keyword>
<dbReference type="PROSITE" id="PS00028">
    <property type="entry name" value="ZINC_FINGER_C2H2_1"/>
    <property type="match status" value="1"/>
</dbReference>
<dbReference type="InterPro" id="IPR013087">
    <property type="entry name" value="Znf_C2H2_type"/>
</dbReference>
<dbReference type="Gene3D" id="3.30.160.60">
    <property type="entry name" value="Classic Zinc Finger"/>
    <property type="match status" value="2"/>
</dbReference>
<evidence type="ECO:0000259" key="8">
    <source>
        <dbReference type="PROSITE" id="PS50157"/>
    </source>
</evidence>
<name>A0A2T7PS14_POMCA</name>
<evidence type="ECO:0000256" key="2">
    <source>
        <dbReference type="ARBA" id="ARBA00022737"/>
    </source>
</evidence>
<dbReference type="Proteomes" id="UP000245119">
    <property type="component" value="Linkage Group LG2"/>
</dbReference>
<evidence type="ECO:0000256" key="3">
    <source>
        <dbReference type="ARBA" id="ARBA00022771"/>
    </source>
</evidence>
<feature type="domain" description="C2H2-type" evidence="8">
    <location>
        <begin position="418"/>
        <end position="446"/>
    </location>
</feature>
<evidence type="ECO:0000256" key="6">
    <source>
        <dbReference type="PROSITE-ProRule" id="PRU00042"/>
    </source>
</evidence>
<feature type="domain" description="C2H2-type" evidence="8">
    <location>
        <begin position="390"/>
        <end position="417"/>
    </location>
</feature>
<evidence type="ECO:0000256" key="1">
    <source>
        <dbReference type="ARBA" id="ARBA00022723"/>
    </source>
</evidence>
<keyword evidence="3 6" id="KW-0863">Zinc-finger</keyword>
<dbReference type="SMART" id="SM00355">
    <property type="entry name" value="ZnF_C2H2"/>
    <property type="match status" value="2"/>
</dbReference>
<evidence type="ECO:0000256" key="4">
    <source>
        <dbReference type="ARBA" id="ARBA00022833"/>
    </source>
</evidence>
<dbReference type="GO" id="GO:0008270">
    <property type="term" value="F:zinc ion binding"/>
    <property type="evidence" value="ECO:0007669"/>
    <property type="project" value="UniProtKB-KW"/>
</dbReference>
<evidence type="ECO:0000256" key="7">
    <source>
        <dbReference type="SAM" id="MobiDB-lite"/>
    </source>
</evidence>
<evidence type="ECO:0000256" key="5">
    <source>
        <dbReference type="ARBA" id="ARBA00023242"/>
    </source>
</evidence>
<gene>
    <name evidence="9" type="ORF">C0Q70_03142</name>
</gene>
<organism evidence="9 10">
    <name type="scientific">Pomacea canaliculata</name>
    <name type="common">Golden apple snail</name>
    <dbReference type="NCBI Taxonomy" id="400727"/>
    <lineage>
        <taxon>Eukaryota</taxon>
        <taxon>Metazoa</taxon>
        <taxon>Spiralia</taxon>
        <taxon>Lophotrochozoa</taxon>
        <taxon>Mollusca</taxon>
        <taxon>Gastropoda</taxon>
        <taxon>Caenogastropoda</taxon>
        <taxon>Architaenioglossa</taxon>
        <taxon>Ampullarioidea</taxon>
        <taxon>Ampullariidae</taxon>
        <taxon>Pomacea</taxon>
    </lineage>
</organism>
<keyword evidence="5" id="KW-0539">Nucleus</keyword>
<evidence type="ECO:0000313" key="10">
    <source>
        <dbReference type="Proteomes" id="UP000245119"/>
    </source>
</evidence>
<dbReference type="InterPro" id="IPR036236">
    <property type="entry name" value="Znf_C2H2_sf"/>
</dbReference>
<dbReference type="PANTHER" id="PTHR24388">
    <property type="entry name" value="ZINC FINGER PROTEIN"/>
    <property type="match status" value="1"/>
</dbReference>
<dbReference type="OrthoDB" id="6077919at2759"/>
<accession>A0A2T7PS14</accession>
<reference evidence="9 10" key="1">
    <citation type="submission" date="2018-04" db="EMBL/GenBank/DDBJ databases">
        <title>The genome of golden apple snail Pomacea canaliculata provides insight into stress tolerance and invasive adaptation.</title>
        <authorList>
            <person name="Liu C."/>
            <person name="Liu B."/>
            <person name="Ren Y."/>
            <person name="Zhang Y."/>
            <person name="Wang H."/>
            <person name="Li S."/>
            <person name="Jiang F."/>
            <person name="Yin L."/>
            <person name="Zhang G."/>
            <person name="Qian W."/>
            <person name="Fan W."/>
        </authorList>
    </citation>
    <scope>NUCLEOTIDE SEQUENCE [LARGE SCALE GENOMIC DNA]</scope>
    <source>
        <strain evidence="9">SZHN2017</strain>
        <tissue evidence="9">Muscle</tissue>
    </source>
</reference>
<keyword evidence="1" id="KW-0479">Metal-binding</keyword>
<proteinExistence type="predicted"/>
<dbReference type="GO" id="GO:0000981">
    <property type="term" value="F:DNA-binding transcription factor activity, RNA polymerase II-specific"/>
    <property type="evidence" value="ECO:0007669"/>
    <property type="project" value="TreeGrafter"/>
</dbReference>
<sequence length="473" mass="52618">MQDVHQDRLLAEQDHSPTECITPASLIRHPPMGCIKIASDVVTQLQNIGNTQELGSDAEVISFLIQQYQKFCSSQPIIDWCAKCGSKEITFTCVACEHSWSSFETKSRDTSERRQVEEHCGHDTVIFMSPDTAEKHDSFVPDCQMCPKTNSSVSKQGADASAQSVHWVAVSGERFSTTSGKVSIQVKDSADSLGHKSYFKMTTMPSETPTDRHSIVSAANYSFNDRSDMSGDDAADGGITALPVTQLNVVTSVPKNPYLINSIMASPTHPNLSQIGLSLLSTQMVLENLAVSTACRLIHNEGNVSEREAENMLPLPVVVKGEKENRTSAQIDELHENSNKHPENVQSLHQEQHKEKDSRISCRLKVMRQPRTVSQSQQQAETSQKVQRPFLCEICGFANLTKVAFQRHLMTHTGEKPFLCQQCGDSFKDAWGLKKHVSKIHSRNKLYKCRVAHMKLHQDPNSVLYIPSVTKPS</sequence>
<keyword evidence="10" id="KW-1185">Reference proteome</keyword>
<comment type="caution">
    <text evidence="9">The sequence shown here is derived from an EMBL/GenBank/DDBJ whole genome shotgun (WGS) entry which is preliminary data.</text>
</comment>
<keyword evidence="2" id="KW-0677">Repeat</keyword>
<dbReference type="SUPFAM" id="SSF57667">
    <property type="entry name" value="beta-beta-alpha zinc fingers"/>
    <property type="match status" value="1"/>
</dbReference>